<comment type="caution">
    <text evidence="1">The sequence shown here is derived from an EMBL/GenBank/DDBJ whole genome shotgun (WGS) entry which is preliminary data.</text>
</comment>
<evidence type="ECO:0000313" key="1">
    <source>
        <dbReference type="EMBL" id="PON72743.1"/>
    </source>
</evidence>
<dbReference type="AlphaFoldDB" id="A0A2P5DHK4"/>
<sequence>MVKLIWSDIGRSFGLAWVADSSIGRRKHRKQPRLHATSPRA</sequence>
<name>A0A2P5DHK4_PARAD</name>
<reference evidence="2" key="1">
    <citation type="submission" date="2016-06" db="EMBL/GenBank/DDBJ databases">
        <title>Parallel loss of symbiosis genes in relatives of nitrogen-fixing non-legume Parasponia.</title>
        <authorList>
            <person name="Van Velzen R."/>
            <person name="Holmer R."/>
            <person name="Bu F."/>
            <person name="Rutten L."/>
            <person name="Van Zeijl A."/>
            <person name="Liu W."/>
            <person name="Santuari L."/>
            <person name="Cao Q."/>
            <person name="Sharma T."/>
            <person name="Shen D."/>
            <person name="Roswanjaya Y."/>
            <person name="Wardhani T."/>
            <person name="Kalhor M.S."/>
            <person name="Jansen J."/>
            <person name="Van den Hoogen J."/>
            <person name="Gungor B."/>
            <person name="Hartog M."/>
            <person name="Hontelez J."/>
            <person name="Verver J."/>
            <person name="Yang W.-C."/>
            <person name="Schijlen E."/>
            <person name="Repin R."/>
            <person name="Schilthuizen M."/>
            <person name="Schranz E."/>
            <person name="Heidstra R."/>
            <person name="Miyata K."/>
            <person name="Fedorova E."/>
            <person name="Kohlen W."/>
            <person name="Bisseling T."/>
            <person name="Smit S."/>
            <person name="Geurts R."/>
        </authorList>
    </citation>
    <scope>NUCLEOTIDE SEQUENCE [LARGE SCALE GENOMIC DNA]</scope>
    <source>
        <strain evidence="2">cv. WU1-14</strain>
    </source>
</reference>
<protein>
    <submittedName>
        <fullName evidence="1">Uncharacterized protein</fullName>
    </submittedName>
</protein>
<evidence type="ECO:0000313" key="2">
    <source>
        <dbReference type="Proteomes" id="UP000237105"/>
    </source>
</evidence>
<gene>
    <name evidence="1" type="ORF">PanWU01x14_062120</name>
</gene>
<accession>A0A2P5DHK4</accession>
<proteinExistence type="predicted"/>
<dbReference type="EMBL" id="JXTB01000037">
    <property type="protein sequence ID" value="PON72743.1"/>
    <property type="molecule type" value="Genomic_DNA"/>
</dbReference>
<keyword evidence="2" id="KW-1185">Reference proteome</keyword>
<dbReference type="Proteomes" id="UP000237105">
    <property type="component" value="Unassembled WGS sequence"/>
</dbReference>
<organism evidence="1 2">
    <name type="scientific">Parasponia andersonii</name>
    <name type="common">Sponia andersonii</name>
    <dbReference type="NCBI Taxonomy" id="3476"/>
    <lineage>
        <taxon>Eukaryota</taxon>
        <taxon>Viridiplantae</taxon>
        <taxon>Streptophyta</taxon>
        <taxon>Embryophyta</taxon>
        <taxon>Tracheophyta</taxon>
        <taxon>Spermatophyta</taxon>
        <taxon>Magnoliopsida</taxon>
        <taxon>eudicotyledons</taxon>
        <taxon>Gunneridae</taxon>
        <taxon>Pentapetalae</taxon>
        <taxon>rosids</taxon>
        <taxon>fabids</taxon>
        <taxon>Rosales</taxon>
        <taxon>Cannabaceae</taxon>
        <taxon>Parasponia</taxon>
    </lineage>
</organism>